<dbReference type="AlphaFoldDB" id="A0AA37WRM1"/>
<proteinExistence type="predicted"/>
<feature type="domain" description="DUF4142" evidence="1">
    <location>
        <begin position="52"/>
        <end position="169"/>
    </location>
</feature>
<gene>
    <name evidence="2" type="ORF">GCM10007890_10240</name>
</gene>
<reference evidence="3" key="1">
    <citation type="journal article" date="2019" name="Int. J. Syst. Evol. Microbiol.">
        <title>The Global Catalogue of Microorganisms (GCM) 10K type strain sequencing project: providing services to taxonomists for standard genome sequencing and annotation.</title>
        <authorList>
            <consortium name="The Broad Institute Genomics Platform"/>
            <consortium name="The Broad Institute Genome Sequencing Center for Infectious Disease"/>
            <person name="Wu L."/>
            <person name="Ma J."/>
        </authorList>
    </citation>
    <scope>NUCLEOTIDE SEQUENCE [LARGE SCALE GENOMIC DNA]</scope>
    <source>
        <strain evidence="3">NBRC 103632</strain>
    </source>
</reference>
<dbReference type="Proteomes" id="UP001157440">
    <property type="component" value="Unassembled WGS sequence"/>
</dbReference>
<dbReference type="Pfam" id="PF13628">
    <property type="entry name" value="DUF4142"/>
    <property type="match status" value="1"/>
</dbReference>
<evidence type="ECO:0000313" key="2">
    <source>
        <dbReference type="EMBL" id="GLS69012.1"/>
    </source>
</evidence>
<dbReference type="InterPro" id="IPR025419">
    <property type="entry name" value="DUF4142"/>
</dbReference>
<sequence length="177" mass="18649">MQALTNESKGAIMDRRSVLLALAGVVSAAPMASAQPLLPASPDQFRLSELMGGEFAILTSRLALERSRNPNVRNFAQLEINEQTAIAAALGATPGTVQPRPDQLAIVQQLQGIGPGRQFDRAYVEGQLAGHEELLALNTAYAQGGSDQSGRAVATVAVPSIQTHLSILSNLRRNGLA</sequence>
<evidence type="ECO:0000313" key="3">
    <source>
        <dbReference type="Proteomes" id="UP001157440"/>
    </source>
</evidence>
<dbReference type="Gene3D" id="1.20.1260.10">
    <property type="match status" value="1"/>
</dbReference>
<name>A0AA37WRM1_9HYPH</name>
<organism evidence="2 3">
    <name type="scientific">Methylobacterium tardum</name>
    <dbReference type="NCBI Taxonomy" id="374432"/>
    <lineage>
        <taxon>Bacteria</taxon>
        <taxon>Pseudomonadati</taxon>
        <taxon>Pseudomonadota</taxon>
        <taxon>Alphaproteobacteria</taxon>
        <taxon>Hyphomicrobiales</taxon>
        <taxon>Methylobacteriaceae</taxon>
        <taxon>Methylobacterium</taxon>
    </lineage>
</organism>
<dbReference type="InterPro" id="IPR012347">
    <property type="entry name" value="Ferritin-like"/>
</dbReference>
<protein>
    <recommendedName>
        <fullName evidence="1">DUF4142 domain-containing protein</fullName>
    </recommendedName>
</protein>
<keyword evidence="3" id="KW-1185">Reference proteome</keyword>
<comment type="caution">
    <text evidence="2">The sequence shown here is derived from an EMBL/GenBank/DDBJ whole genome shotgun (WGS) entry which is preliminary data.</text>
</comment>
<evidence type="ECO:0000259" key="1">
    <source>
        <dbReference type="Pfam" id="PF13628"/>
    </source>
</evidence>
<accession>A0AA37WRM1</accession>
<dbReference type="EMBL" id="BSPL01000009">
    <property type="protein sequence ID" value="GLS69012.1"/>
    <property type="molecule type" value="Genomic_DNA"/>
</dbReference>